<keyword evidence="3" id="KW-1185">Reference proteome</keyword>
<comment type="caution">
    <text evidence="2">The sequence shown here is derived from an EMBL/GenBank/DDBJ whole genome shotgun (WGS) entry which is preliminary data.</text>
</comment>
<proteinExistence type="inferred from homology"/>
<dbReference type="Pfam" id="PF03690">
    <property type="entry name" value="MYG1_exonuc"/>
    <property type="match status" value="1"/>
</dbReference>
<name>A0A5J4NSZ1_9TREM</name>
<gene>
    <name evidence="2" type="ORF">DEA37_0008241</name>
</gene>
<comment type="similarity">
    <text evidence="1">Belongs to the MYG1 family.</text>
</comment>
<dbReference type="Proteomes" id="UP000324629">
    <property type="component" value="Unassembled WGS sequence"/>
</dbReference>
<dbReference type="PANTHER" id="PTHR11215:SF1">
    <property type="entry name" value="MYG1 EXONUCLEASE"/>
    <property type="match status" value="1"/>
</dbReference>
<evidence type="ECO:0000313" key="3">
    <source>
        <dbReference type="Proteomes" id="UP000324629"/>
    </source>
</evidence>
<accession>A0A5J4NSZ1</accession>
<dbReference type="InterPro" id="IPR003226">
    <property type="entry name" value="MYG1_exonuclease"/>
</dbReference>
<dbReference type="AlphaFoldDB" id="A0A5J4NSZ1"/>
<dbReference type="GO" id="GO:0005737">
    <property type="term" value="C:cytoplasm"/>
    <property type="evidence" value="ECO:0007669"/>
    <property type="project" value="TreeGrafter"/>
</dbReference>
<evidence type="ECO:0000313" key="2">
    <source>
        <dbReference type="EMBL" id="KAA3678604.1"/>
    </source>
</evidence>
<sequence>MRFKYKRQPFRFFVSQIFQLCPKQKTSPWLQYRGSCFTIIMGLLGTHDGCFHCDEVFAVFLLRQLPEFKDFTVVRTRDPDELASCDILVDVGGVYDPKTLRFDHHQKGFNVTWSSFFGLKSWNVKFSSAGLVYAHFGKRLLSSLTNWDVESEPLKRIFSKIYESFVLEIDGVDNGVSPSNDRLKYGWDFCWYVSSPRYNIRTGISQRVTRLNPWWNEPSKNTTSAFWEAVDLVGREFLDTVRYFAECWWPARDYVARAMANRNLVDSSQAIIVLEQSCPWKCHLFDLERQERADVVVYPQPLRLLTYRPEPKFLPKVLFVVLPCDDGNWAVQAVSSENFENRLPFPASWCALRDAELSEVTGIPGCIFVHSAGHFGLNKTREGALEMARQIIRESEAKELLLNQAPLQPPTFSRGRVSHLHTVKGSRFH</sequence>
<evidence type="ECO:0008006" key="4">
    <source>
        <dbReference type="Google" id="ProtNLM"/>
    </source>
</evidence>
<dbReference type="GO" id="GO:0005634">
    <property type="term" value="C:nucleus"/>
    <property type="evidence" value="ECO:0007669"/>
    <property type="project" value="TreeGrafter"/>
</dbReference>
<dbReference type="PANTHER" id="PTHR11215">
    <property type="entry name" value="METAL DEPENDENT HYDROLASE - RELATED"/>
    <property type="match status" value="1"/>
</dbReference>
<evidence type="ECO:0000256" key="1">
    <source>
        <dbReference type="ARBA" id="ARBA00010105"/>
    </source>
</evidence>
<reference evidence="2 3" key="1">
    <citation type="journal article" date="2019" name="Gigascience">
        <title>Whole-genome sequence of the oriental lung fluke Paragonimus westermani.</title>
        <authorList>
            <person name="Oey H."/>
            <person name="Zakrzewski M."/>
            <person name="Narain K."/>
            <person name="Devi K.R."/>
            <person name="Agatsuma T."/>
            <person name="Nawaratna S."/>
            <person name="Gobert G.N."/>
            <person name="Jones M.K."/>
            <person name="Ragan M.A."/>
            <person name="McManus D.P."/>
            <person name="Krause L."/>
        </authorList>
    </citation>
    <scope>NUCLEOTIDE SEQUENCE [LARGE SCALE GENOMIC DNA]</scope>
    <source>
        <strain evidence="2 3">IND2009</strain>
    </source>
</reference>
<protein>
    <recommendedName>
        <fullName evidence="4">Metal-dependent hydrolase</fullName>
    </recommendedName>
</protein>
<organism evidence="2 3">
    <name type="scientific">Paragonimus westermani</name>
    <dbReference type="NCBI Taxonomy" id="34504"/>
    <lineage>
        <taxon>Eukaryota</taxon>
        <taxon>Metazoa</taxon>
        <taxon>Spiralia</taxon>
        <taxon>Lophotrochozoa</taxon>
        <taxon>Platyhelminthes</taxon>
        <taxon>Trematoda</taxon>
        <taxon>Digenea</taxon>
        <taxon>Plagiorchiida</taxon>
        <taxon>Troglotremata</taxon>
        <taxon>Troglotrematidae</taxon>
        <taxon>Paragonimus</taxon>
    </lineage>
</organism>
<dbReference type="EMBL" id="QNGE01001034">
    <property type="protein sequence ID" value="KAA3678604.1"/>
    <property type="molecule type" value="Genomic_DNA"/>
</dbReference>